<evidence type="ECO:0000256" key="5">
    <source>
        <dbReference type="ARBA" id="ARBA00023036"/>
    </source>
</evidence>
<gene>
    <name evidence="11" type="ORF">JD844_006062</name>
</gene>
<feature type="domain" description="WH1" evidence="10">
    <location>
        <begin position="33"/>
        <end position="142"/>
    </location>
</feature>
<feature type="region of interest" description="Disordered" evidence="9">
    <location>
        <begin position="121"/>
        <end position="167"/>
    </location>
</feature>
<keyword evidence="8" id="KW-0966">Cell projection</keyword>
<evidence type="ECO:0000256" key="7">
    <source>
        <dbReference type="ARBA" id="ARBA00023212"/>
    </source>
</evidence>
<dbReference type="Pfam" id="PF00568">
    <property type="entry name" value="WH1"/>
    <property type="match status" value="1"/>
</dbReference>
<comment type="caution">
    <text evidence="11">The sequence shown here is derived from an EMBL/GenBank/DDBJ whole genome shotgun (WGS) entry which is preliminary data.</text>
</comment>
<dbReference type="SUPFAM" id="SSF118370">
    <property type="entry name" value="Vasodilator-stimulated phosphoprotein, VASP, tetramerisation domain"/>
    <property type="match status" value="1"/>
</dbReference>
<protein>
    <recommendedName>
        <fullName evidence="10">WH1 domain-containing protein</fullName>
    </recommendedName>
</protein>
<evidence type="ECO:0000256" key="4">
    <source>
        <dbReference type="ARBA" id="ARBA00022490"/>
    </source>
</evidence>
<keyword evidence="7" id="KW-0206">Cytoskeleton</keyword>
<dbReference type="PANTHER" id="PTHR11202">
    <property type="entry name" value="SPROUTY-RELATED, EVH1 DOMAIN-CONTAINING PROTEIN FAMILY MEMBER"/>
    <property type="match status" value="1"/>
</dbReference>
<comment type="subcellular location">
    <subcellularLocation>
        <location evidence="2">Cell projection</location>
        <location evidence="2">Lamellipodium</location>
    </subcellularLocation>
    <subcellularLocation>
        <location evidence="1">Cytoplasm</location>
        <location evidence="1">Cytoskeleton</location>
    </subcellularLocation>
</comment>
<evidence type="ECO:0000256" key="1">
    <source>
        <dbReference type="ARBA" id="ARBA00004245"/>
    </source>
</evidence>
<keyword evidence="4" id="KW-0963">Cytoplasm</keyword>
<feature type="compositionally biased region" description="Basic and acidic residues" evidence="9">
    <location>
        <begin position="179"/>
        <end position="197"/>
    </location>
</feature>
<feature type="region of interest" description="Disordered" evidence="9">
    <location>
        <begin position="275"/>
        <end position="366"/>
    </location>
</feature>
<keyword evidence="5" id="KW-0729">SH3-binding</keyword>
<comment type="similarity">
    <text evidence="3">Belongs to the Ena/VASP family.</text>
</comment>
<sequence>MDLLPFGRITLGKPKAPVPDPPKKTEVKQVEKSSESVLCTTRATVMLYDDANKKWVPAGSGPQVFSRIQIYHSPANNTNTTDILIRQQMPVILVSLLIVSVQTFMPSSKCMHIGNLAPVRPVQNGPSADEMEQQKRQQLEREQHEQAERERKVTIAAGTDGRSGKGRHLQPLLQEEVLPHPQDHHQPPHARLPDLRGHPPACQRDPQGHLHLRGLLHPPDPHQAFHPREGGHPQRHPSLLPKVPLEVPDPQPVWLQPLQEQNSRRLARMVSFSVPQEEGPKAASAGAAAPSAPGGGGLMEEMSAMLARRRKVAEQSEKTIPKKEEGLTQQDDGEAAGAKTTGRMKSAGAITGSEPAGGGGDESELERVKQELLQEVRRELQKVKEEIIQGSVFTYLGRGQSIQQLRVTGRVKGPLHPKSYCTR</sequence>
<name>A0ABQ7TP96_PHRPL</name>
<dbReference type="InterPro" id="IPR014885">
    <property type="entry name" value="VASP_tetra"/>
</dbReference>
<accession>A0ABQ7TP96</accession>
<evidence type="ECO:0000259" key="10">
    <source>
        <dbReference type="SMART" id="SM00461"/>
    </source>
</evidence>
<evidence type="ECO:0000313" key="11">
    <source>
        <dbReference type="EMBL" id="KAH0631632.1"/>
    </source>
</evidence>
<evidence type="ECO:0000256" key="9">
    <source>
        <dbReference type="SAM" id="MobiDB-lite"/>
    </source>
</evidence>
<feature type="compositionally biased region" description="Low complexity" evidence="9">
    <location>
        <begin position="282"/>
        <end position="292"/>
    </location>
</feature>
<dbReference type="Pfam" id="PF08776">
    <property type="entry name" value="VASP_tetra"/>
    <property type="match status" value="1"/>
</dbReference>
<dbReference type="InterPro" id="IPR011993">
    <property type="entry name" value="PH-like_dom_sf"/>
</dbReference>
<dbReference type="Gene3D" id="2.30.29.30">
    <property type="entry name" value="Pleckstrin-homology domain (PH domain)/Phosphotyrosine-binding domain (PTB)"/>
    <property type="match status" value="1"/>
</dbReference>
<dbReference type="Proteomes" id="UP000826234">
    <property type="component" value="Unassembled WGS sequence"/>
</dbReference>
<dbReference type="SMART" id="SM00461">
    <property type="entry name" value="WH1"/>
    <property type="match status" value="1"/>
</dbReference>
<evidence type="ECO:0000256" key="6">
    <source>
        <dbReference type="ARBA" id="ARBA00023203"/>
    </source>
</evidence>
<dbReference type="PANTHER" id="PTHR11202:SF12">
    <property type="entry name" value="VASODILATOR-STIMULATED PHOSPHOPROTEIN"/>
    <property type="match status" value="1"/>
</dbReference>
<reference evidence="11 12" key="1">
    <citation type="journal article" date="2022" name="Gigascience">
        <title>A chromosome-level genome assembly and annotation of the desert horned lizard, Phrynosoma platyrhinos, provides insight into chromosomal rearrangements among reptiles.</title>
        <authorList>
            <person name="Koochekian N."/>
            <person name="Ascanio A."/>
            <person name="Farleigh K."/>
            <person name="Card D.C."/>
            <person name="Schield D.R."/>
            <person name="Castoe T.A."/>
            <person name="Jezkova T."/>
        </authorList>
    </citation>
    <scope>NUCLEOTIDE SEQUENCE [LARGE SCALE GENOMIC DNA]</scope>
    <source>
        <strain evidence="11">NK-2021</strain>
    </source>
</reference>
<dbReference type="Gene3D" id="1.20.5.1160">
    <property type="entry name" value="Vasodilator-stimulated phosphoprotein"/>
    <property type="match status" value="1"/>
</dbReference>
<dbReference type="InterPro" id="IPR000697">
    <property type="entry name" value="WH1/EVH1_dom"/>
</dbReference>
<dbReference type="EMBL" id="JAIPUX010000035">
    <property type="protein sequence ID" value="KAH0631632.1"/>
    <property type="molecule type" value="Genomic_DNA"/>
</dbReference>
<evidence type="ECO:0000256" key="8">
    <source>
        <dbReference type="ARBA" id="ARBA00023273"/>
    </source>
</evidence>
<feature type="region of interest" description="Disordered" evidence="9">
    <location>
        <begin position="179"/>
        <end position="245"/>
    </location>
</feature>
<proteinExistence type="inferred from homology"/>
<evidence type="ECO:0000256" key="3">
    <source>
        <dbReference type="ARBA" id="ARBA00009785"/>
    </source>
</evidence>
<keyword evidence="6" id="KW-0009">Actin-binding</keyword>
<organism evidence="11 12">
    <name type="scientific">Phrynosoma platyrhinos</name>
    <name type="common">Desert horned lizard</name>
    <dbReference type="NCBI Taxonomy" id="52577"/>
    <lineage>
        <taxon>Eukaryota</taxon>
        <taxon>Metazoa</taxon>
        <taxon>Chordata</taxon>
        <taxon>Craniata</taxon>
        <taxon>Vertebrata</taxon>
        <taxon>Euteleostomi</taxon>
        <taxon>Lepidosauria</taxon>
        <taxon>Squamata</taxon>
        <taxon>Bifurcata</taxon>
        <taxon>Unidentata</taxon>
        <taxon>Episquamata</taxon>
        <taxon>Toxicofera</taxon>
        <taxon>Iguania</taxon>
        <taxon>Phrynosomatidae</taxon>
        <taxon>Phrynosomatinae</taxon>
        <taxon>Phrynosoma</taxon>
    </lineage>
</organism>
<dbReference type="InterPro" id="IPR038023">
    <property type="entry name" value="VASP_sf"/>
</dbReference>
<feature type="compositionally biased region" description="Basic and acidic residues" evidence="9">
    <location>
        <begin position="312"/>
        <end position="326"/>
    </location>
</feature>
<feature type="compositionally biased region" description="Basic and acidic residues" evidence="9">
    <location>
        <begin position="132"/>
        <end position="153"/>
    </location>
</feature>
<dbReference type="SUPFAM" id="SSF50729">
    <property type="entry name" value="PH domain-like"/>
    <property type="match status" value="1"/>
</dbReference>
<evidence type="ECO:0000256" key="2">
    <source>
        <dbReference type="ARBA" id="ARBA00004510"/>
    </source>
</evidence>
<keyword evidence="12" id="KW-1185">Reference proteome</keyword>
<evidence type="ECO:0000313" key="12">
    <source>
        <dbReference type="Proteomes" id="UP000826234"/>
    </source>
</evidence>